<reference evidence="2 3" key="1">
    <citation type="submission" date="2024-09" db="EMBL/GenBank/DDBJ databases">
        <authorList>
            <person name="Sun Q."/>
            <person name="Mori K."/>
        </authorList>
    </citation>
    <scope>NUCLEOTIDE SEQUENCE [LARGE SCALE GENOMIC DNA]</scope>
    <source>
        <strain evidence="2 3">CCM 8677</strain>
    </source>
</reference>
<dbReference type="RefSeq" id="WP_390209285.1">
    <property type="nucleotide sequence ID" value="NZ_JBHLXJ010000002.1"/>
</dbReference>
<evidence type="ECO:0000256" key="1">
    <source>
        <dbReference type="SAM" id="Phobius"/>
    </source>
</evidence>
<feature type="transmembrane region" description="Helical" evidence="1">
    <location>
        <begin position="6"/>
        <end position="23"/>
    </location>
</feature>
<feature type="transmembrane region" description="Helical" evidence="1">
    <location>
        <begin position="35"/>
        <end position="55"/>
    </location>
</feature>
<keyword evidence="3" id="KW-1185">Reference proteome</keyword>
<evidence type="ECO:0008006" key="4">
    <source>
        <dbReference type="Google" id="ProtNLM"/>
    </source>
</evidence>
<organism evidence="2 3">
    <name type="scientific">Undibacterium danionis</name>
    <dbReference type="NCBI Taxonomy" id="1812100"/>
    <lineage>
        <taxon>Bacteria</taxon>
        <taxon>Pseudomonadati</taxon>
        <taxon>Pseudomonadota</taxon>
        <taxon>Betaproteobacteria</taxon>
        <taxon>Burkholderiales</taxon>
        <taxon>Oxalobacteraceae</taxon>
        <taxon>Undibacterium</taxon>
    </lineage>
</organism>
<name>A0ABV6I8Y3_9BURK</name>
<evidence type="ECO:0000313" key="3">
    <source>
        <dbReference type="Proteomes" id="UP001589844"/>
    </source>
</evidence>
<dbReference type="EMBL" id="JBHLXJ010000002">
    <property type="protein sequence ID" value="MFC0348253.1"/>
    <property type="molecule type" value="Genomic_DNA"/>
</dbReference>
<keyword evidence="1" id="KW-1133">Transmembrane helix</keyword>
<sequence length="99" mass="11319">MPSPELAVLGLNVVIVLLAYLSVYPTLAGNQIHKIAAYDTLTSSIALAIVGYHFWESPYQFNLLIADVNWFWFTLISYGVIEIPLMLWYFKKHQVDTKL</sequence>
<keyword evidence="1" id="KW-0812">Transmembrane</keyword>
<comment type="caution">
    <text evidence="2">The sequence shown here is derived from an EMBL/GenBank/DDBJ whole genome shotgun (WGS) entry which is preliminary data.</text>
</comment>
<dbReference type="Proteomes" id="UP001589844">
    <property type="component" value="Unassembled WGS sequence"/>
</dbReference>
<keyword evidence="1" id="KW-0472">Membrane</keyword>
<evidence type="ECO:0000313" key="2">
    <source>
        <dbReference type="EMBL" id="MFC0348253.1"/>
    </source>
</evidence>
<protein>
    <recommendedName>
        <fullName evidence="4">DUF2834 domain-containing protein</fullName>
    </recommendedName>
</protein>
<proteinExistence type="predicted"/>
<accession>A0ABV6I8Y3</accession>
<gene>
    <name evidence="2" type="ORF">ACFFJH_00375</name>
</gene>
<feature type="transmembrane region" description="Helical" evidence="1">
    <location>
        <begin position="70"/>
        <end position="90"/>
    </location>
</feature>